<evidence type="ECO:0000313" key="1">
    <source>
        <dbReference type="EMBL" id="MFC7272420.1"/>
    </source>
</evidence>
<evidence type="ECO:0000313" key="2">
    <source>
        <dbReference type="Proteomes" id="UP001596548"/>
    </source>
</evidence>
<keyword evidence="2" id="KW-1185">Reference proteome</keyword>
<dbReference type="EMBL" id="JBHTBJ010000001">
    <property type="protein sequence ID" value="MFC7272420.1"/>
    <property type="molecule type" value="Genomic_DNA"/>
</dbReference>
<reference evidence="2" key="1">
    <citation type="journal article" date="2019" name="Int. J. Syst. Evol. Microbiol.">
        <title>The Global Catalogue of Microorganisms (GCM) 10K type strain sequencing project: providing services to taxonomists for standard genome sequencing and annotation.</title>
        <authorList>
            <consortium name="The Broad Institute Genomics Platform"/>
            <consortium name="The Broad Institute Genome Sequencing Center for Infectious Disease"/>
            <person name="Wu L."/>
            <person name="Ma J."/>
        </authorList>
    </citation>
    <scope>NUCLEOTIDE SEQUENCE [LARGE SCALE GENOMIC DNA]</scope>
    <source>
        <strain evidence="2">XZYJT-10</strain>
    </source>
</reference>
<gene>
    <name evidence="1" type="ORF">ACFQS1_00375</name>
</gene>
<name>A0ABW2HLM8_9ACTN</name>
<accession>A0ABW2HLM8</accession>
<sequence length="184" mass="20002">MLITFARALSGSTLATIRRGDGVVLELPGYDRKFRVPHDLAHAVTERELGMTGGVFGSIAGGGVFDNMRVVSGHPRHDAAERSKRLLAANKVSLGIAELLAGVVHDAVEHEEKSTLERARRSWGMFSTDPFPWTDQQIEATVAVLAELAVEYQATGKVVFTWPDRLTSQVPALSGAKRGRRGRI</sequence>
<protein>
    <submittedName>
        <fullName evidence="1">Uncharacterized protein</fullName>
    </submittedName>
</protein>
<dbReference type="Proteomes" id="UP001596548">
    <property type="component" value="Unassembled WGS sequence"/>
</dbReference>
<proteinExistence type="predicted"/>
<organism evidence="1 2">
    <name type="scientific">Paractinoplanes rhizophilus</name>
    <dbReference type="NCBI Taxonomy" id="1416877"/>
    <lineage>
        <taxon>Bacteria</taxon>
        <taxon>Bacillati</taxon>
        <taxon>Actinomycetota</taxon>
        <taxon>Actinomycetes</taxon>
        <taxon>Micromonosporales</taxon>
        <taxon>Micromonosporaceae</taxon>
        <taxon>Paractinoplanes</taxon>
    </lineage>
</organism>
<dbReference type="RefSeq" id="WP_378963809.1">
    <property type="nucleotide sequence ID" value="NZ_JBHTBJ010000001.1"/>
</dbReference>
<comment type="caution">
    <text evidence="1">The sequence shown here is derived from an EMBL/GenBank/DDBJ whole genome shotgun (WGS) entry which is preliminary data.</text>
</comment>